<evidence type="ECO:0000313" key="2">
    <source>
        <dbReference type="EMBL" id="GMI43626.1"/>
    </source>
</evidence>
<keyword evidence="3" id="KW-1185">Reference proteome</keyword>
<comment type="caution">
    <text evidence="2">The sequence shown here is derived from an EMBL/GenBank/DDBJ whole genome shotgun (WGS) entry which is preliminary data.</text>
</comment>
<dbReference type="InterPro" id="IPR005018">
    <property type="entry name" value="DOMON_domain"/>
</dbReference>
<reference evidence="3" key="1">
    <citation type="journal article" date="2023" name="Commun. Biol.">
        <title>Genome analysis of Parmales, the sister group of diatoms, reveals the evolutionary specialization of diatoms from phago-mixotrophs to photoautotrophs.</title>
        <authorList>
            <person name="Ban H."/>
            <person name="Sato S."/>
            <person name="Yoshikawa S."/>
            <person name="Yamada K."/>
            <person name="Nakamura Y."/>
            <person name="Ichinomiya M."/>
            <person name="Sato N."/>
            <person name="Blanc-Mathieu R."/>
            <person name="Endo H."/>
            <person name="Kuwata A."/>
            <person name="Ogata H."/>
        </authorList>
    </citation>
    <scope>NUCLEOTIDE SEQUENCE [LARGE SCALE GENOMIC DNA]</scope>
</reference>
<dbReference type="EMBL" id="BRYA01001457">
    <property type="protein sequence ID" value="GMI43626.1"/>
    <property type="molecule type" value="Genomic_DNA"/>
</dbReference>
<dbReference type="CDD" id="cd09631">
    <property type="entry name" value="DOMON_DOH"/>
    <property type="match status" value="1"/>
</dbReference>
<organism evidence="2 3">
    <name type="scientific">Triparma columacea</name>
    <dbReference type="NCBI Taxonomy" id="722753"/>
    <lineage>
        <taxon>Eukaryota</taxon>
        <taxon>Sar</taxon>
        <taxon>Stramenopiles</taxon>
        <taxon>Ochrophyta</taxon>
        <taxon>Bolidophyceae</taxon>
        <taxon>Parmales</taxon>
        <taxon>Triparmaceae</taxon>
        <taxon>Triparma</taxon>
    </lineage>
</organism>
<accession>A0A9W7GFB7</accession>
<dbReference type="PROSITE" id="PS50836">
    <property type="entry name" value="DOMON"/>
    <property type="match status" value="1"/>
</dbReference>
<dbReference type="InterPro" id="IPR045266">
    <property type="entry name" value="DOH_DOMON"/>
</dbReference>
<protein>
    <recommendedName>
        <fullName evidence="1">DOMON domain-containing protein</fullName>
    </recommendedName>
</protein>
<evidence type="ECO:0000259" key="1">
    <source>
        <dbReference type="PROSITE" id="PS50836"/>
    </source>
</evidence>
<dbReference type="OrthoDB" id="188662at2759"/>
<dbReference type="AlphaFoldDB" id="A0A9W7GFB7"/>
<proteinExistence type="predicted"/>
<name>A0A9W7GFB7_9STRA</name>
<feature type="domain" description="DOMON" evidence="1">
    <location>
        <begin position="253"/>
        <end position="395"/>
    </location>
</feature>
<gene>
    <name evidence="2" type="ORF">TrCOL_g7827</name>
</gene>
<dbReference type="Proteomes" id="UP001165065">
    <property type="component" value="Unassembled WGS sequence"/>
</dbReference>
<evidence type="ECO:0000313" key="3">
    <source>
        <dbReference type="Proteomes" id="UP001165065"/>
    </source>
</evidence>
<sequence length="434" mass="47888">MAFLLPEAFLGSWVGLPSFSMLGPFSTPYSFSISQISTGDYLLENEIVMDGLDMGWQRFYVAANSDPDTDLGIDPGDLHYCGWLTNFTSSPELTGGSPPRYNRFNLEELTEESVTFCYDSDDKGAFEMQINRFVHLDMNPFQYGCERCSCANWTISHDHLTDTLTSSLQMGAGEGHSNSKHLFVELKRQGLPPVHDSSHVYGSGCDFSGKDGEAVATKSKTGCPFLDQRGEEREREEEASTLSSHCYVLNEETDYRLTWTLDETAGLLNVTMSAIASSPSTWVALGFRPKGRSYDESYAEELTGKHTNFGMLGADIVAGSLSGGVRTMFAELYTGPPVPSSDLEISSDSSANYEDGRITVSFSRPFLSGYLATQLKDETATILDNADADIIWAIGSDDSTGSCSYHDNNRGYRFIDWRNPEAHLADTMKCDNHK</sequence>